<protein>
    <submittedName>
        <fullName evidence="1">Uncharacterized protein</fullName>
    </submittedName>
</protein>
<sequence>MIVNFVNVGADDLSWEAELDEFTYKSMFHQVKTKGGVMSNSIDFTLDEDQQKGSIVVGMFRKIGEFEIMKTSTDVKNLKPKSN</sequence>
<dbReference type="RefSeq" id="WP_107289287.1">
    <property type="nucleotide sequence ID" value="NZ_PYNF01000003.1"/>
</dbReference>
<dbReference type="Proteomes" id="UP000241426">
    <property type="component" value="Unassembled WGS sequence"/>
</dbReference>
<gene>
    <name evidence="1" type="ORF">C9J27_05830</name>
</gene>
<comment type="caution">
    <text evidence="1">The sequence shown here is derived from an EMBL/GenBank/DDBJ whole genome shotgun (WGS) entry which is preliminary data.</text>
</comment>
<evidence type="ECO:0000313" key="1">
    <source>
        <dbReference type="EMBL" id="PSV00657.1"/>
    </source>
</evidence>
<evidence type="ECO:0000313" key="2">
    <source>
        <dbReference type="Proteomes" id="UP000241426"/>
    </source>
</evidence>
<reference evidence="1 2" key="1">
    <citation type="submission" date="2018-01" db="EMBL/GenBank/DDBJ databases">
        <title>Whole genome sequencing of Histamine producing bacteria.</title>
        <authorList>
            <person name="Butler K."/>
        </authorList>
    </citation>
    <scope>NUCLEOTIDE SEQUENCE [LARGE SCALE GENOMIC DNA]</scope>
    <source>
        <strain evidence="1 2">FS-7.2</strain>
    </source>
</reference>
<name>A0A2T3KLX0_9GAMM</name>
<accession>A0A2T3KLX0</accession>
<dbReference type="EMBL" id="PYNF01000003">
    <property type="protein sequence ID" value="PSV00657.1"/>
    <property type="molecule type" value="Genomic_DNA"/>
</dbReference>
<dbReference type="AlphaFoldDB" id="A0A2T3KLX0"/>
<organism evidence="1 2">
    <name type="scientific">Photobacterium kishitanii</name>
    <dbReference type="NCBI Taxonomy" id="318456"/>
    <lineage>
        <taxon>Bacteria</taxon>
        <taxon>Pseudomonadati</taxon>
        <taxon>Pseudomonadota</taxon>
        <taxon>Gammaproteobacteria</taxon>
        <taxon>Vibrionales</taxon>
        <taxon>Vibrionaceae</taxon>
        <taxon>Photobacterium</taxon>
    </lineage>
</organism>
<proteinExistence type="predicted"/>